<proteinExistence type="predicted"/>
<dbReference type="InterPro" id="IPR047589">
    <property type="entry name" value="DUF11_rpt"/>
</dbReference>
<accession>A0A7S6ZU42</accession>
<dbReference type="RefSeq" id="WP_194034197.1">
    <property type="nucleotide sequence ID" value="NZ_CP063657.1"/>
</dbReference>
<sequence length="1590" mass="171953">MSTFACVPAAAATIDNTASVSYQNASPTGTPVGDVIGLLSNTVSFDTLPAPTIASLGFLTHSPTLPGSAPLPVDGGQCELPSGNPGAGTFVPLPTLIDQDGNPLGMDVADATTTDRFYPGQPVLLRLDDANRNRDPAIREYVQVTLTTSTGDEETLRLQETGVNTGVFAIVIPSLAVPPPAVIGDCMLSLADEGTLTAVYADPDFPADRVTLTVQSYALQVQRGMLLSKQVSLPQASAGDILQYRLSLQSRHDQPIRSVVIVDTLPQGMRYQPGSLRIGDKAVLDPSVTPDGRSLRIAVGDLAMDAAIEVTYLVAVASDIRTGQAINRAQATGLGRLVSNEAQAAVRIEEPLFTSHFTIIGRVLDGACGLPAAELQGVPGVRLLLDDGTYVATDQDGAYHFEGVRPGTHVVQLDVATVPSNLEAVSCNPDSRFAGRAFSQFVEANGGSLWRADFRLREKVTATGTNDAQSEATSPSDADTERVAQQHARPETLDDATAAGGGNVDWLAGQAPGQAWLFPELDHNPRSPTTRIVIKHAPGQKVVLTRNGEPVSAINYDGSSTSSDKTVAVTRWVAVPLADGSNVFRAQLQDANGTVVASLDRTVHYSGAAARAVLVPEQSILAADGIQKPVIAVRLLDRSGRPLRAGVTGSFQLSAPYLPAQTVQAQQERQLAGLDRFQPTWHVEGDEGVAYIELAPTSVAGSAELRFPFQGSNGGPVREDRLSVWLESTPRDWIVVGFASGTVGYDTLKGNLQALAEQGEHGGMYTDGQLSLYAKGRVQGKWMLTLAYDSDKPTDRLNRQNLLSTIDPEKFYTLYGDTTQQGYDASSTDKLYVKLERDQFYALFGDYVTGLDRTQLSRYTRTLNGIKVEYRGPVVEFNGFAAETAQNYARDEIQGNGTSGLYRLSRGNVAINGERVRIETRDRFRSELIIETRTLTRHLDYDIDYAAGTLFFREPIASRDFGFNPNVIVVEYETIGRGDQQLNAGGRVGVALLDGRLTGGVSYISEKDTRGSTRLAGVDAKLKLRDATELRVEVASSEGEDGLQDHSGNAYLFELEHHGERFDALGYVRRQAPGFGLNQQNASESGMYKIGLDTQWRIDEKFAVQQQAYRQEDLVGGATRDAVNAQLDYRAERWGARAGVQVVRDQSQAGEVNESRQITLGANRSLLDNKLELSAAAELGLGGKNESVDFPTRLQLGAAYAINDAVRLIAAQEFTDGDTRDTATTRFGFEVAPWAGARLTSTLNQSQISEYGPRTFGLFGLSQSLQIGKRWAVDLALDSSHAFHESADAPPLTSPDAGPITSGGIRDGGALTEDFTALSAGATYRSELWTWNGRIEGREAATSDRYGFTTAFLRQVDTGMAFAASVQAFSVGQAVGSRGLLANVGLSWAWRPLGSQWALLNRLELRVDELRNGNGENVIGQNTVAVNGDVRSRRLVNNFVINHVSDEWTTEDMKGNLFEAGQRSQWSLYYGSKYVFDRYGYDGRDYSGYTDIIGLEWRFDVNPRLDIGLRGSVRHAWGQHNFSYAGGPVVGVSPFTNAWFSVGYNVVGFEDRDFDSAHYTRQGAYLMMRFKFDQATPALSGILGSVGGAR</sequence>
<dbReference type="NCBIfam" id="TIGR01451">
    <property type="entry name" value="B_ant_repeat"/>
    <property type="match status" value="1"/>
</dbReference>
<gene>
    <name evidence="2" type="ORF">INQ42_10370</name>
</gene>
<reference evidence="2 3" key="1">
    <citation type="submission" date="2020-10" db="EMBL/GenBank/DDBJ databases">
        <title>complete genome sequencing of Lysobacter sp. H23M41.</title>
        <authorList>
            <person name="Bae J.-W."/>
            <person name="Lee S.-Y."/>
        </authorList>
    </citation>
    <scope>NUCLEOTIDE SEQUENCE [LARGE SCALE GENOMIC DNA]</scope>
    <source>
        <strain evidence="2 3">H23M41</strain>
    </source>
</reference>
<keyword evidence="3" id="KW-1185">Reference proteome</keyword>
<dbReference type="Proteomes" id="UP000593932">
    <property type="component" value="Chromosome"/>
</dbReference>
<evidence type="ECO:0000313" key="3">
    <source>
        <dbReference type="Proteomes" id="UP000593932"/>
    </source>
</evidence>
<feature type="compositionally biased region" description="Basic and acidic residues" evidence="1">
    <location>
        <begin position="479"/>
        <end position="492"/>
    </location>
</feature>
<feature type="region of interest" description="Disordered" evidence="1">
    <location>
        <begin position="1286"/>
        <end position="1305"/>
    </location>
</feature>
<evidence type="ECO:0000313" key="2">
    <source>
        <dbReference type="EMBL" id="QOW21633.1"/>
    </source>
</evidence>
<protein>
    <submittedName>
        <fullName evidence="2">DUF11 domain-containing protein</fullName>
    </submittedName>
</protein>
<organism evidence="2 3">
    <name type="scientific">Novilysobacter avium</name>
    <dbReference type="NCBI Taxonomy" id="2781023"/>
    <lineage>
        <taxon>Bacteria</taxon>
        <taxon>Pseudomonadati</taxon>
        <taxon>Pseudomonadota</taxon>
        <taxon>Gammaproteobacteria</taxon>
        <taxon>Lysobacterales</taxon>
        <taxon>Lysobacteraceae</taxon>
        <taxon>Novilysobacter</taxon>
    </lineage>
</organism>
<feature type="region of interest" description="Disordered" evidence="1">
    <location>
        <begin position="461"/>
        <end position="500"/>
    </location>
</feature>
<name>A0A7S6ZU42_9GAMM</name>
<dbReference type="EMBL" id="CP063657">
    <property type="protein sequence ID" value="QOW21633.1"/>
    <property type="molecule type" value="Genomic_DNA"/>
</dbReference>
<feature type="compositionally biased region" description="Polar residues" evidence="1">
    <location>
        <begin position="462"/>
        <end position="477"/>
    </location>
</feature>
<evidence type="ECO:0000256" key="1">
    <source>
        <dbReference type="SAM" id="MobiDB-lite"/>
    </source>
</evidence>